<dbReference type="Proteomes" id="UP000645462">
    <property type="component" value="Unassembled WGS sequence"/>
</dbReference>
<comment type="caution">
    <text evidence="1">The sequence shown here is derived from an EMBL/GenBank/DDBJ whole genome shotgun (WGS) entry which is preliminary data.</text>
</comment>
<dbReference type="RefSeq" id="WP_188483512.1">
    <property type="nucleotide sequence ID" value="NZ_BMFC01000012.1"/>
</dbReference>
<accession>A0ABQ1L0L6</accession>
<evidence type="ECO:0000313" key="1">
    <source>
        <dbReference type="EMBL" id="GGC16644.1"/>
    </source>
</evidence>
<protein>
    <submittedName>
        <fullName evidence="1">Uncharacterized protein</fullName>
    </submittedName>
</protein>
<dbReference type="EMBL" id="BMFC01000012">
    <property type="protein sequence ID" value="GGC16644.1"/>
    <property type="molecule type" value="Genomic_DNA"/>
</dbReference>
<organism evidence="1 2">
    <name type="scientific">Marivita lacus</name>
    <dbReference type="NCBI Taxonomy" id="1323742"/>
    <lineage>
        <taxon>Bacteria</taxon>
        <taxon>Pseudomonadati</taxon>
        <taxon>Pseudomonadota</taxon>
        <taxon>Alphaproteobacteria</taxon>
        <taxon>Rhodobacterales</taxon>
        <taxon>Roseobacteraceae</taxon>
        <taxon>Marivita</taxon>
    </lineage>
</organism>
<reference evidence="2" key="1">
    <citation type="journal article" date="2019" name="Int. J. Syst. Evol. Microbiol.">
        <title>The Global Catalogue of Microorganisms (GCM) 10K type strain sequencing project: providing services to taxonomists for standard genome sequencing and annotation.</title>
        <authorList>
            <consortium name="The Broad Institute Genomics Platform"/>
            <consortium name="The Broad Institute Genome Sequencing Center for Infectious Disease"/>
            <person name="Wu L."/>
            <person name="Ma J."/>
        </authorList>
    </citation>
    <scope>NUCLEOTIDE SEQUENCE [LARGE SCALE GENOMIC DNA]</scope>
    <source>
        <strain evidence="2">CGMCC 1.12478</strain>
    </source>
</reference>
<proteinExistence type="predicted"/>
<gene>
    <name evidence="1" type="ORF">GCM10011363_36380</name>
</gene>
<evidence type="ECO:0000313" key="2">
    <source>
        <dbReference type="Proteomes" id="UP000645462"/>
    </source>
</evidence>
<keyword evidence="2" id="KW-1185">Reference proteome</keyword>
<name>A0ABQ1L0L6_9RHOB</name>
<sequence length="178" mass="20554">MTHPMLRLVTKESYELSVPTEVSGARSRVASNEQLSFSFEDDDRFDGRRIEIVSMDGLHGKRLCELILSKKPRVALDLRHVIRFDLPGTSREQVLSYFRAANTLYVRDPLPWHALQRKDFIVGNRVISQRLEHETVERKHSPVMLFVPKDEHAGFLAAYLNRVFSTRGGEPWEILTAH</sequence>